<evidence type="ECO:0000259" key="2">
    <source>
        <dbReference type="Pfam" id="PF04389"/>
    </source>
</evidence>
<dbReference type="Proteomes" id="UP000000851">
    <property type="component" value="Chromosome"/>
</dbReference>
<dbReference type="KEGG" id="cai:Caci_8611"/>
<keyword evidence="1" id="KW-0560">Oxidoreductase</keyword>
<dbReference type="GO" id="GO:0004497">
    <property type="term" value="F:monooxygenase activity"/>
    <property type="evidence" value="ECO:0007669"/>
    <property type="project" value="TreeGrafter"/>
</dbReference>
<organism evidence="3 4">
    <name type="scientific">Catenulispora acidiphila (strain DSM 44928 / JCM 14897 / NBRC 102108 / NRRL B-24433 / ID139908)</name>
    <dbReference type="NCBI Taxonomy" id="479433"/>
    <lineage>
        <taxon>Bacteria</taxon>
        <taxon>Bacillati</taxon>
        <taxon>Actinomycetota</taxon>
        <taxon>Actinomycetes</taxon>
        <taxon>Catenulisporales</taxon>
        <taxon>Catenulisporaceae</taxon>
        <taxon>Catenulispora</taxon>
    </lineage>
</organism>
<dbReference type="GO" id="GO:0050660">
    <property type="term" value="F:flavin adenine dinucleotide binding"/>
    <property type="evidence" value="ECO:0007669"/>
    <property type="project" value="TreeGrafter"/>
</dbReference>
<dbReference type="PANTHER" id="PTHR43539:SF78">
    <property type="entry name" value="FLAVIN-CONTAINING MONOOXYGENASE"/>
    <property type="match status" value="1"/>
</dbReference>
<dbReference type="InterPro" id="IPR050982">
    <property type="entry name" value="Auxin_biosynth/cation_transpt"/>
</dbReference>
<evidence type="ECO:0000256" key="1">
    <source>
        <dbReference type="ARBA" id="ARBA00023002"/>
    </source>
</evidence>
<protein>
    <submittedName>
        <fullName evidence="3">Peptidase M28</fullName>
    </submittedName>
</protein>
<gene>
    <name evidence="3" type="ordered locus">Caci_8611</name>
</gene>
<dbReference type="eggNOG" id="COG2072">
    <property type="taxonomic scope" value="Bacteria"/>
</dbReference>
<reference evidence="3 4" key="1">
    <citation type="journal article" date="2009" name="Stand. Genomic Sci.">
        <title>Complete genome sequence of Catenulispora acidiphila type strain (ID 139908).</title>
        <authorList>
            <person name="Copeland A."/>
            <person name="Lapidus A."/>
            <person name="Glavina Del Rio T."/>
            <person name="Nolan M."/>
            <person name="Lucas S."/>
            <person name="Chen F."/>
            <person name="Tice H."/>
            <person name="Cheng J.F."/>
            <person name="Bruce D."/>
            <person name="Goodwin L."/>
            <person name="Pitluck S."/>
            <person name="Mikhailova N."/>
            <person name="Pati A."/>
            <person name="Ivanova N."/>
            <person name="Mavromatis K."/>
            <person name="Chen A."/>
            <person name="Palaniappan K."/>
            <person name="Chain P."/>
            <person name="Land M."/>
            <person name="Hauser L."/>
            <person name="Chang Y.J."/>
            <person name="Jeffries C.D."/>
            <person name="Chertkov O."/>
            <person name="Brettin T."/>
            <person name="Detter J.C."/>
            <person name="Han C."/>
            <person name="Ali Z."/>
            <person name="Tindall B.J."/>
            <person name="Goker M."/>
            <person name="Bristow J."/>
            <person name="Eisen J.A."/>
            <person name="Markowitz V."/>
            <person name="Hugenholtz P."/>
            <person name="Kyrpides N.C."/>
            <person name="Klenk H.P."/>
        </authorList>
    </citation>
    <scope>NUCLEOTIDE SEQUENCE [LARGE SCALE GENOMIC DNA]</scope>
    <source>
        <strain evidence="4">DSM 44928 / JCM 14897 / NBRC 102108 / NRRL B-24433 / ID139908</strain>
    </source>
</reference>
<accession>C7Q097</accession>
<dbReference type="SUPFAM" id="SSF51905">
    <property type="entry name" value="FAD/NAD(P)-binding domain"/>
    <property type="match status" value="1"/>
</dbReference>
<dbReference type="SUPFAM" id="SSF53187">
    <property type="entry name" value="Zn-dependent exopeptidases"/>
    <property type="match status" value="1"/>
</dbReference>
<dbReference type="HOGENOM" id="CLU_367123_0_0_11"/>
<dbReference type="Gene3D" id="3.40.630.10">
    <property type="entry name" value="Zn peptidases"/>
    <property type="match status" value="1"/>
</dbReference>
<dbReference type="PRINTS" id="PR00368">
    <property type="entry name" value="FADPNR"/>
</dbReference>
<proteinExistence type="predicted"/>
<sequence>MNTPIAPEPSAERMKATVATLAGRELAGRRVASPGGAAARAWLSTALTALDAVSAVDAFDTPAGSAANLYATVAPAAVGRPQIWLTAHYDGVGDINGIHRPGASDNASGVAVVLEVARLLKGRLPEGVGLSIALLDAEEIGTLGSAQHAARLAAGERSPLIINIDGAGELNGSVAVEAGGGAMPILTALDVAGRATGVPLAPGQVASDNRQYAAAGLAVVGLGAGMPGYHSKDDTAERVQAETLTAMAGLVVRAVTELASQNTHTEKDGVGTMNQVQAELPVVVIGAGPVGLATAAHLAERGIPFQVLEAGDAVGAAIRQWGHVRLFSPWRYDIDAAARALLEPTGWTAPDGDASPTGAELVEQYLVPLAATPQIAEHIRLRHRVTAISRVGVDRVRSRSREFAPFLVRVETEGVTTDLHARAVIDASGTWGTPNVLGASGLPAHGEAEAAAFIDHALPDVLGPARAAYAGKHTLVVGAGHSAANTLLVLADLAEQEPGTRISWAIRTGSAARSYGGGEADALPARGALGTRVKSLVEQGRIELINQFSAQAIRVLGNGSVEVESVDARGAKKVVTVDRIVAATGFRPDHSITGELRLELDPILGSTRALAPLIDPNEHSCGTVPPHGVDELAHPEPNFYAVGMKSYGRAPTFLLATGYEQARSVVAALDGDWDAARDLRLEVPETGVCNTTLPGEEGESGGCGSSCGTAEPVSIGLATGIAGGLLSEPLPLVQDSAACCASEPVLAQVGVPAEQDSGSGCCGS</sequence>
<evidence type="ECO:0000313" key="4">
    <source>
        <dbReference type="Proteomes" id="UP000000851"/>
    </source>
</evidence>
<evidence type="ECO:0000313" key="3">
    <source>
        <dbReference type="EMBL" id="ACU77430.1"/>
    </source>
</evidence>
<dbReference type="InterPro" id="IPR007484">
    <property type="entry name" value="Peptidase_M28"/>
</dbReference>
<keyword evidence="4" id="KW-1185">Reference proteome</keyword>
<dbReference type="eggNOG" id="COG2234">
    <property type="taxonomic scope" value="Bacteria"/>
</dbReference>
<dbReference type="InParanoid" id="C7Q097"/>
<dbReference type="PANTHER" id="PTHR43539">
    <property type="entry name" value="FLAVIN-BINDING MONOOXYGENASE-LIKE PROTEIN (AFU_ORTHOLOGUE AFUA_4G09220)"/>
    <property type="match status" value="1"/>
</dbReference>
<dbReference type="Pfam" id="PF13738">
    <property type="entry name" value="Pyr_redox_3"/>
    <property type="match status" value="1"/>
</dbReference>
<dbReference type="Gene3D" id="3.50.50.60">
    <property type="entry name" value="FAD/NAD(P)-binding domain"/>
    <property type="match status" value="1"/>
</dbReference>
<dbReference type="STRING" id="479433.Caci_8611"/>
<dbReference type="PRINTS" id="PR00411">
    <property type="entry name" value="PNDRDTASEI"/>
</dbReference>
<dbReference type="InterPro" id="IPR036188">
    <property type="entry name" value="FAD/NAD-bd_sf"/>
</dbReference>
<name>C7Q097_CATAD</name>
<dbReference type="EMBL" id="CP001700">
    <property type="protein sequence ID" value="ACU77430.1"/>
    <property type="molecule type" value="Genomic_DNA"/>
</dbReference>
<dbReference type="Pfam" id="PF04389">
    <property type="entry name" value="Peptidase_M28"/>
    <property type="match status" value="1"/>
</dbReference>
<dbReference type="AlphaFoldDB" id="C7Q097"/>
<feature type="domain" description="Peptidase M28" evidence="2">
    <location>
        <begin position="68"/>
        <end position="253"/>
    </location>
</feature>